<dbReference type="EMBL" id="SPOF01000007">
    <property type="protein sequence ID" value="TIB15379.1"/>
    <property type="molecule type" value="Genomic_DNA"/>
</dbReference>
<feature type="region of interest" description="Disordered" evidence="1">
    <location>
        <begin position="21"/>
        <end position="152"/>
    </location>
</feature>
<reference evidence="2 3" key="1">
    <citation type="submission" date="2019-03" db="EMBL/GenBank/DDBJ databases">
        <title>Sequencing 23 genomes of Wallemia ichthyophaga.</title>
        <authorList>
            <person name="Gostincar C."/>
        </authorList>
    </citation>
    <scope>NUCLEOTIDE SEQUENCE [LARGE SCALE GENOMIC DNA]</scope>
    <source>
        <strain evidence="2 3">EXF-8621</strain>
    </source>
</reference>
<protein>
    <recommendedName>
        <fullName evidence="4">DUF4604 domain-containing protein</fullName>
    </recommendedName>
</protein>
<evidence type="ECO:0000256" key="1">
    <source>
        <dbReference type="SAM" id="MobiDB-lite"/>
    </source>
</evidence>
<dbReference type="Proteomes" id="UP000306954">
    <property type="component" value="Unassembled WGS sequence"/>
</dbReference>
<sequence>MMRYKDAQSLEYKAQVPSFIRKMKGERVEEDENADGDVGDIEEVDEFGRSRQKRTEHIEHEEEQEESDPIKALIKDGAQIDNLDVLQTAESPTQQESPKKTSSVGQEGVNFGSQAKKRKTILVDNTSSPQLSTSKQSKKKKSKQNKGLLSFE</sequence>
<proteinExistence type="predicted"/>
<evidence type="ECO:0000313" key="2">
    <source>
        <dbReference type="EMBL" id="TIB15379.1"/>
    </source>
</evidence>
<evidence type="ECO:0000313" key="3">
    <source>
        <dbReference type="Proteomes" id="UP000306954"/>
    </source>
</evidence>
<accession>A0A4V4M155</accession>
<feature type="compositionally biased region" description="Polar residues" evidence="1">
    <location>
        <begin position="88"/>
        <end position="105"/>
    </location>
</feature>
<evidence type="ECO:0008006" key="4">
    <source>
        <dbReference type="Google" id="ProtNLM"/>
    </source>
</evidence>
<comment type="caution">
    <text evidence="2">The sequence shown here is derived from an EMBL/GenBank/DDBJ whole genome shotgun (WGS) entry which is preliminary data.</text>
</comment>
<feature type="compositionally biased region" description="Acidic residues" evidence="1">
    <location>
        <begin position="28"/>
        <end position="45"/>
    </location>
</feature>
<gene>
    <name evidence="2" type="ORF">E3P90_00937</name>
</gene>
<feature type="compositionally biased region" description="Basic and acidic residues" evidence="1">
    <location>
        <begin position="46"/>
        <end position="60"/>
    </location>
</feature>
<name>A0A4V4M155_WALIC</name>
<dbReference type="AlphaFoldDB" id="A0A4V4M155"/>
<organism evidence="2 3">
    <name type="scientific">Wallemia ichthyophaga</name>
    <dbReference type="NCBI Taxonomy" id="245174"/>
    <lineage>
        <taxon>Eukaryota</taxon>
        <taxon>Fungi</taxon>
        <taxon>Dikarya</taxon>
        <taxon>Basidiomycota</taxon>
        <taxon>Wallemiomycotina</taxon>
        <taxon>Wallemiomycetes</taxon>
        <taxon>Wallemiales</taxon>
        <taxon>Wallemiaceae</taxon>
        <taxon>Wallemia</taxon>
    </lineage>
</organism>